<evidence type="ECO:0008006" key="3">
    <source>
        <dbReference type="Google" id="ProtNLM"/>
    </source>
</evidence>
<dbReference type="InterPro" id="IPR008978">
    <property type="entry name" value="HSP20-like_chaperone"/>
</dbReference>
<dbReference type="SUPFAM" id="SSF49764">
    <property type="entry name" value="HSP20-like chaperones"/>
    <property type="match status" value="1"/>
</dbReference>
<sequence>MLVGVTHSSPTCRYASRKGTPAIIVEKGIFYNWIWPRFFIEVNNNIPINKLVGFITSKIPKNRRQNLDYGRYITPTSVIIDAPTPGVPRQQIIIDSTNRNVKVSASYQQWKYEYNIHLPVSVHPKFEHVTYNDGILVVEFKRNYNEKNHEFLT</sequence>
<keyword evidence="2" id="KW-1185">Reference proteome</keyword>
<accession>L0L374</accession>
<dbReference type="HOGENOM" id="CLU_1709128_0_0_2"/>
<dbReference type="GeneID" id="14401594"/>
<dbReference type="EMBL" id="CP003363">
    <property type="protein sequence ID" value="AGB50764.1"/>
    <property type="molecule type" value="Genomic_DNA"/>
</dbReference>
<dbReference type="AlphaFoldDB" id="L0L374"/>
<dbReference type="KEGG" id="mhz:Metho_2632"/>
<reference evidence="2" key="1">
    <citation type="submission" date="2012-02" db="EMBL/GenBank/DDBJ databases">
        <title>Complete sequence of plasmid of Methanomethylovorans hollandica DSM 15978.</title>
        <authorList>
            <person name="Lucas S."/>
            <person name="Copeland A."/>
            <person name="Lapidus A."/>
            <person name="Glavina del Rio T."/>
            <person name="Dalin E."/>
            <person name="Tice H."/>
            <person name="Bruce D."/>
            <person name="Goodwin L."/>
            <person name="Pitluck S."/>
            <person name="Peters L."/>
            <person name="Mikhailova N."/>
            <person name="Held B."/>
            <person name="Kyrpides N."/>
            <person name="Mavromatis K."/>
            <person name="Ivanova N."/>
            <person name="Brettin T."/>
            <person name="Detter J.C."/>
            <person name="Han C."/>
            <person name="Larimer F."/>
            <person name="Land M."/>
            <person name="Hauser L."/>
            <person name="Markowitz V."/>
            <person name="Cheng J.-F."/>
            <person name="Hugenholtz P."/>
            <person name="Woyke T."/>
            <person name="Wu D."/>
            <person name="Spring S."/>
            <person name="Schroeder M."/>
            <person name="Brambilla E."/>
            <person name="Klenk H.-P."/>
            <person name="Eisen J.A."/>
        </authorList>
    </citation>
    <scope>NUCLEOTIDE SEQUENCE [LARGE SCALE GENOMIC DNA]</scope>
    <source>
        <strain evidence="2">DSM 15978 / NBRC 107637 / DMS1</strain>
        <plasmid evidence="2">Plasmid pMETHO01</plasmid>
    </source>
</reference>
<proteinExistence type="predicted"/>
<dbReference type="RefSeq" id="WP_015313896.1">
    <property type="nucleotide sequence ID" value="NC_019972.1"/>
</dbReference>
<protein>
    <recommendedName>
        <fullName evidence="3">Molecular chaperone (Small heat shock protein)</fullName>
    </recommendedName>
</protein>
<dbReference type="CDD" id="cd00298">
    <property type="entry name" value="ACD_sHsps_p23-like"/>
    <property type="match status" value="1"/>
</dbReference>
<name>L0L374_METHD</name>
<organism evidence="1 2">
    <name type="scientific">Methanomethylovorans hollandica (strain DSM 15978 / NBRC 107637 / DMS1)</name>
    <dbReference type="NCBI Taxonomy" id="867904"/>
    <lineage>
        <taxon>Archaea</taxon>
        <taxon>Methanobacteriati</taxon>
        <taxon>Methanobacteriota</taxon>
        <taxon>Stenosarchaea group</taxon>
        <taxon>Methanomicrobia</taxon>
        <taxon>Methanosarcinales</taxon>
        <taxon>Methanosarcinaceae</taxon>
        <taxon>Methanomethylovorans</taxon>
    </lineage>
</organism>
<geneLocation type="plasmid" evidence="1 2">
    <name>pMETHO01</name>
</geneLocation>
<evidence type="ECO:0000313" key="1">
    <source>
        <dbReference type="EMBL" id="AGB50764.1"/>
    </source>
</evidence>
<keyword evidence="1" id="KW-0614">Plasmid</keyword>
<evidence type="ECO:0000313" key="2">
    <source>
        <dbReference type="Proteomes" id="UP000010866"/>
    </source>
</evidence>
<dbReference type="Proteomes" id="UP000010866">
    <property type="component" value="Plasmid pMETHO01"/>
</dbReference>
<gene>
    <name evidence="1" type="ordered locus">Metho_2632</name>
</gene>
<dbReference type="Gene3D" id="2.60.40.790">
    <property type="match status" value="1"/>
</dbReference>